<reference evidence="7 8" key="1">
    <citation type="journal article" date="2015" name="Genome Announc.">
        <title>Expanding the biotechnology potential of lactobacilli through comparative genomics of 213 strains and associated genera.</title>
        <authorList>
            <person name="Sun Z."/>
            <person name="Harris H.M."/>
            <person name="McCann A."/>
            <person name="Guo C."/>
            <person name="Argimon S."/>
            <person name="Zhang W."/>
            <person name="Yang X."/>
            <person name="Jeffery I.B."/>
            <person name="Cooney J.C."/>
            <person name="Kagawa T.F."/>
            <person name="Liu W."/>
            <person name="Song Y."/>
            <person name="Salvetti E."/>
            <person name="Wrobel A."/>
            <person name="Rasinkangas P."/>
            <person name="Parkhill J."/>
            <person name="Rea M.C."/>
            <person name="O'Sullivan O."/>
            <person name="Ritari J."/>
            <person name="Douillard F.P."/>
            <person name="Paul Ross R."/>
            <person name="Yang R."/>
            <person name="Briner A.E."/>
            <person name="Felis G.E."/>
            <person name="de Vos W.M."/>
            <person name="Barrangou R."/>
            <person name="Klaenhammer T.R."/>
            <person name="Caufield P.W."/>
            <person name="Cui Y."/>
            <person name="Zhang H."/>
            <person name="O'Toole P.W."/>
        </authorList>
    </citation>
    <scope>NUCLEOTIDE SEQUENCE [LARGE SCALE GENOMIC DNA]</scope>
    <source>
        <strain evidence="7 8">DSM 20178</strain>
    </source>
</reference>
<feature type="active site" description="Charge relay system" evidence="5">
    <location>
        <position position="500"/>
    </location>
</feature>
<evidence type="ECO:0000256" key="1">
    <source>
        <dbReference type="ARBA" id="ARBA00011073"/>
    </source>
</evidence>
<evidence type="ECO:0000313" key="7">
    <source>
        <dbReference type="EMBL" id="KRK11712.1"/>
    </source>
</evidence>
<dbReference type="RefSeq" id="WP_010492637.1">
    <property type="nucleotide sequence ID" value="NZ_AZCT01000015.1"/>
</dbReference>
<dbReference type="InterPro" id="IPR000209">
    <property type="entry name" value="Peptidase_S8/S53_dom"/>
</dbReference>
<dbReference type="PROSITE" id="PS51892">
    <property type="entry name" value="SUBTILASE"/>
    <property type="match status" value="1"/>
</dbReference>
<dbReference type="GO" id="GO:0006508">
    <property type="term" value="P:proteolysis"/>
    <property type="evidence" value="ECO:0007669"/>
    <property type="project" value="UniProtKB-KW"/>
</dbReference>
<keyword evidence="3 5" id="KW-0378">Hydrolase</keyword>
<feature type="active site" description="Charge relay system" evidence="5">
    <location>
        <position position="306"/>
    </location>
</feature>
<comment type="similarity">
    <text evidence="1 5">Belongs to the peptidase S8 family.</text>
</comment>
<protein>
    <recommendedName>
        <fullName evidence="6">Peptidase S8/S53 domain-containing protein</fullName>
    </recommendedName>
</protein>
<feature type="active site" description="Charge relay system" evidence="5">
    <location>
        <position position="275"/>
    </location>
</feature>
<dbReference type="SUPFAM" id="SSF52743">
    <property type="entry name" value="Subtilisin-like"/>
    <property type="match status" value="1"/>
</dbReference>
<dbReference type="Gene3D" id="3.40.50.200">
    <property type="entry name" value="Peptidase S8/S53 domain"/>
    <property type="match status" value="1"/>
</dbReference>
<proteinExistence type="inferred from homology"/>
<feature type="domain" description="Peptidase S8/S53" evidence="6">
    <location>
        <begin position="295"/>
        <end position="548"/>
    </location>
</feature>
<dbReference type="Pfam" id="PF00082">
    <property type="entry name" value="Peptidase_S8"/>
    <property type="match status" value="1"/>
</dbReference>
<evidence type="ECO:0000313" key="8">
    <source>
        <dbReference type="Proteomes" id="UP000051984"/>
    </source>
</evidence>
<dbReference type="InterPro" id="IPR050131">
    <property type="entry name" value="Peptidase_S8_subtilisin-like"/>
</dbReference>
<dbReference type="CDD" id="cd04847">
    <property type="entry name" value="Peptidases_S8_Subtilisin_like_2"/>
    <property type="match status" value="1"/>
</dbReference>
<sequence length="758" mass="83962">MGNQDNMIFGNGIEFVRGLERGSKGHTPKVSDQDFSEALQLLVPQVKQVVTELEKLNDDLKMPNSVISLEIKPQYLSKSSKITEIYNKSDLERIGSLPIKVRDQDAGNTEKSRIEYLRGSLDKLDQLFENMSNGKSVTQRLRAEIVRIKEIGLATVDEKLKLIPGNWQNGRAYLVLHPMVDQQLLLAKIKRLLPEQDPSSWKIFQASDGLTYLSLTLTRDEVNALAPFNALRQIMPKGTNAPIQVEGGFTREINLYEESDYSSRNIGELSVGQIDGGIRQDANPYLQEIREIASVEAQPTDFFQEHGTAVGSVLLYGDLNDVVPGEKVGAVARIKSIRVLPTGLIKEGHRDVEDFDFVEAAALIKEVVPQHADVKVWNISVGPFGPALVDGVAGPLTEVLDHLAFKYRILFCVAVGNTGGLTGEWARIQTPADMVNGLAVGSFYFDEDNQVSLATYTSVGPGREGGVIKPDILAHGGAEEDKILTFSTSNYALNQAYGSSFAAPLVARDAIQLINTNPSLTPLDARALIIHNASLQNSDIPVERGGHGSVLKIEDVLHSGDNEYRMVYSSEMSTGSYVRLDIPLPDIDNLKSKSLEFAWTVCVLSEVSASEVDEYAQYTAEVGFYPDAKRYEYRKAGHKPVTLNSTDPQVERLLADGWNRSAFPSADGNKKYKHLTEQSLRDKLKWDTVKSDRVNKHRTSLDHPFLVLHGLSRNGSHIRIPYSVVLTVRAKDDNDLYQLVKAKYPVLLPLQNVARNRV</sequence>
<dbReference type="eggNOG" id="COG1404">
    <property type="taxonomic scope" value="Bacteria"/>
</dbReference>
<evidence type="ECO:0000256" key="3">
    <source>
        <dbReference type="ARBA" id="ARBA00022801"/>
    </source>
</evidence>
<comment type="caution">
    <text evidence="7">The sequence shown here is derived from an EMBL/GenBank/DDBJ whole genome shotgun (WGS) entry which is preliminary data.</text>
</comment>
<dbReference type="PANTHER" id="PTHR43806">
    <property type="entry name" value="PEPTIDASE S8"/>
    <property type="match status" value="1"/>
</dbReference>
<keyword evidence="2 5" id="KW-0645">Protease</keyword>
<dbReference type="Proteomes" id="UP000051984">
    <property type="component" value="Unassembled WGS sequence"/>
</dbReference>
<dbReference type="AlphaFoldDB" id="A0A0R1ER67"/>
<dbReference type="EMBL" id="AZCT01000015">
    <property type="protein sequence ID" value="KRK11712.1"/>
    <property type="molecule type" value="Genomic_DNA"/>
</dbReference>
<dbReference type="PATRIC" id="fig|1423816.3.peg.1036"/>
<keyword evidence="4 5" id="KW-0720">Serine protease</keyword>
<name>A0A0R1ER67_LACZE</name>
<evidence type="ECO:0000256" key="5">
    <source>
        <dbReference type="PROSITE-ProRule" id="PRU01240"/>
    </source>
</evidence>
<evidence type="ECO:0000256" key="2">
    <source>
        <dbReference type="ARBA" id="ARBA00022670"/>
    </source>
</evidence>
<organism evidence="7 8">
    <name type="scientific">Lacticaseibacillus zeae DSM 20178 = KCTC 3804</name>
    <dbReference type="NCBI Taxonomy" id="1423816"/>
    <lineage>
        <taxon>Bacteria</taxon>
        <taxon>Bacillati</taxon>
        <taxon>Bacillota</taxon>
        <taxon>Bacilli</taxon>
        <taxon>Lactobacillales</taxon>
        <taxon>Lactobacillaceae</taxon>
        <taxon>Lacticaseibacillus</taxon>
    </lineage>
</organism>
<dbReference type="PANTHER" id="PTHR43806:SF11">
    <property type="entry name" value="CEREVISIN-RELATED"/>
    <property type="match status" value="1"/>
</dbReference>
<evidence type="ECO:0000259" key="6">
    <source>
        <dbReference type="Pfam" id="PF00082"/>
    </source>
</evidence>
<accession>A0A0R1ER67</accession>
<gene>
    <name evidence="7" type="ORF">FD51_GL001001</name>
</gene>
<dbReference type="InterPro" id="IPR034074">
    <property type="entry name" value="Y4bN_pept_dom"/>
</dbReference>
<dbReference type="InterPro" id="IPR036852">
    <property type="entry name" value="Peptidase_S8/S53_dom_sf"/>
</dbReference>
<evidence type="ECO:0000256" key="4">
    <source>
        <dbReference type="ARBA" id="ARBA00022825"/>
    </source>
</evidence>
<dbReference type="GO" id="GO:0004252">
    <property type="term" value="F:serine-type endopeptidase activity"/>
    <property type="evidence" value="ECO:0007669"/>
    <property type="project" value="UniProtKB-UniRule"/>
</dbReference>